<dbReference type="EMBL" id="JBHTMP010000006">
    <property type="protein sequence ID" value="MFD1320591.1"/>
    <property type="molecule type" value="Genomic_DNA"/>
</dbReference>
<feature type="region of interest" description="Disordered" evidence="4">
    <location>
        <begin position="1"/>
        <end position="21"/>
    </location>
</feature>
<dbReference type="Proteomes" id="UP001597260">
    <property type="component" value="Unassembled WGS sequence"/>
</dbReference>
<proteinExistence type="predicted"/>
<evidence type="ECO:0000259" key="5">
    <source>
        <dbReference type="PROSITE" id="PS50893"/>
    </source>
</evidence>
<dbReference type="RefSeq" id="WP_377567736.1">
    <property type="nucleotide sequence ID" value="NZ_JBHTMP010000006.1"/>
</dbReference>
<organism evidence="6 7">
    <name type="scientific">Micromonospora sonneratiae</name>
    <dbReference type="NCBI Taxonomy" id="1184706"/>
    <lineage>
        <taxon>Bacteria</taxon>
        <taxon>Bacillati</taxon>
        <taxon>Actinomycetota</taxon>
        <taxon>Actinomycetes</taxon>
        <taxon>Micromonosporales</taxon>
        <taxon>Micromonosporaceae</taxon>
        <taxon>Micromonospora</taxon>
    </lineage>
</organism>
<dbReference type="InterPro" id="IPR027417">
    <property type="entry name" value="P-loop_NTPase"/>
</dbReference>
<evidence type="ECO:0000313" key="6">
    <source>
        <dbReference type="EMBL" id="MFD1320591.1"/>
    </source>
</evidence>
<sequence length="274" mass="29589">MAAEHSAATAARQTDRPGTGTQRLELSSVSISFGGIRALREVSLTVEAGTICGLIGPNGAGKTTLFNCVTGVYQPDSGQIRWDGVELTALPRRQIIKHRVARTFQNVALFPELDVIENVMLGAHHRDRAGVAAAALRLPRFRRQERDLRQQAAEILGSLGLERFAAASPEDLTLGTAKRVELARALMSEPKLLLLDEPASGLVHSEVRELGEVIRTLRERYDLTVVLVEHHMELVMSLADHVAVLASGQRLAYGPPAAVQNDPAVIAAYLGSAE</sequence>
<dbReference type="SUPFAM" id="SSF52540">
    <property type="entry name" value="P-loop containing nucleoside triphosphate hydrolases"/>
    <property type="match status" value="1"/>
</dbReference>
<comment type="caution">
    <text evidence="6">The sequence shown here is derived from an EMBL/GenBank/DDBJ whole genome shotgun (WGS) entry which is preliminary data.</text>
</comment>
<evidence type="ECO:0000313" key="7">
    <source>
        <dbReference type="Proteomes" id="UP001597260"/>
    </source>
</evidence>
<dbReference type="Gene3D" id="3.40.50.300">
    <property type="entry name" value="P-loop containing nucleotide triphosphate hydrolases"/>
    <property type="match status" value="1"/>
</dbReference>
<protein>
    <submittedName>
        <fullName evidence="6">ABC transporter ATP-binding protein</fullName>
    </submittedName>
</protein>
<dbReference type="PANTHER" id="PTHR45772:SF4">
    <property type="entry name" value="ABC TRANSPORTER ATP-BINDING PROTEIN"/>
    <property type="match status" value="1"/>
</dbReference>
<feature type="domain" description="ABC transporter" evidence="5">
    <location>
        <begin position="24"/>
        <end position="272"/>
    </location>
</feature>
<name>A0ABW3YAG1_9ACTN</name>
<dbReference type="Pfam" id="PF00005">
    <property type="entry name" value="ABC_tran"/>
    <property type="match status" value="1"/>
</dbReference>
<keyword evidence="1" id="KW-0813">Transport</keyword>
<dbReference type="GO" id="GO:0005524">
    <property type="term" value="F:ATP binding"/>
    <property type="evidence" value="ECO:0007669"/>
    <property type="project" value="UniProtKB-KW"/>
</dbReference>
<evidence type="ECO:0000256" key="3">
    <source>
        <dbReference type="ARBA" id="ARBA00022840"/>
    </source>
</evidence>
<dbReference type="InterPro" id="IPR003439">
    <property type="entry name" value="ABC_transporter-like_ATP-bd"/>
</dbReference>
<keyword evidence="7" id="KW-1185">Reference proteome</keyword>
<dbReference type="InterPro" id="IPR003593">
    <property type="entry name" value="AAA+_ATPase"/>
</dbReference>
<gene>
    <name evidence="6" type="ORF">ACFQ4H_05740</name>
</gene>
<evidence type="ECO:0000256" key="4">
    <source>
        <dbReference type="SAM" id="MobiDB-lite"/>
    </source>
</evidence>
<dbReference type="SMART" id="SM00382">
    <property type="entry name" value="AAA"/>
    <property type="match status" value="1"/>
</dbReference>
<evidence type="ECO:0000256" key="1">
    <source>
        <dbReference type="ARBA" id="ARBA00022448"/>
    </source>
</evidence>
<dbReference type="InterPro" id="IPR051120">
    <property type="entry name" value="ABC_AA/LPS_Transport"/>
</dbReference>
<accession>A0ABW3YAG1</accession>
<dbReference type="PROSITE" id="PS50893">
    <property type="entry name" value="ABC_TRANSPORTER_2"/>
    <property type="match status" value="1"/>
</dbReference>
<dbReference type="Pfam" id="PF12399">
    <property type="entry name" value="BCA_ABC_TP_C"/>
    <property type="match status" value="1"/>
</dbReference>
<keyword evidence="2" id="KW-0547">Nucleotide-binding</keyword>
<dbReference type="CDD" id="cd03219">
    <property type="entry name" value="ABC_Mj1267_LivG_branched"/>
    <property type="match status" value="1"/>
</dbReference>
<dbReference type="PANTHER" id="PTHR45772">
    <property type="entry name" value="CONSERVED COMPONENT OF ABC TRANSPORTER FOR NATURAL AMINO ACIDS-RELATED"/>
    <property type="match status" value="1"/>
</dbReference>
<reference evidence="7" key="1">
    <citation type="journal article" date="2019" name="Int. J. Syst. Evol. Microbiol.">
        <title>The Global Catalogue of Microorganisms (GCM) 10K type strain sequencing project: providing services to taxonomists for standard genome sequencing and annotation.</title>
        <authorList>
            <consortium name="The Broad Institute Genomics Platform"/>
            <consortium name="The Broad Institute Genome Sequencing Center for Infectious Disease"/>
            <person name="Wu L."/>
            <person name="Ma J."/>
        </authorList>
    </citation>
    <scope>NUCLEOTIDE SEQUENCE [LARGE SCALE GENOMIC DNA]</scope>
    <source>
        <strain evidence="7">JCM 31037</strain>
    </source>
</reference>
<keyword evidence="3 6" id="KW-0067">ATP-binding</keyword>
<dbReference type="InterPro" id="IPR032823">
    <property type="entry name" value="BCA_ABC_TP_C"/>
</dbReference>
<evidence type="ECO:0000256" key="2">
    <source>
        <dbReference type="ARBA" id="ARBA00022741"/>
    </source>
</evidence>